<evidence type="ECO:0000313" key="3">
    <source>
        <dbReference type="Proteomes" id="UP000192132"/>
    </source>
</evidence>
<keyword evidence="1" id="KW-0732">Signal</keyword>
<dbReference type="Pfam" id="PF11340">
    <property type="entry name" value="DUF3142"/>
    <property type="match status" value="1"/>
</dbReference>
<dbReference type="EMBL" id="MLCN01000022">
    <property type="protein sequence ID" value="ONG39800.1"/>
    <property type="molecule type" value="Genomic_DNA"/>
</dbReference>
<dbReference type="OrthoDB" id="6987031at2"/>
<protein>
    <recommendedName>
        <fullName evidence="4">DUF3142 domain-containing protein</fullName>
    </recommendedName>
</protein>
<dbReference type="RefSeq" id="WP_076878164.1">
    <property type="nucleotide sequence ID" value="NZ_MLCN01000022.1"/>
</dbReference>
<feature type="signal peptide" evidence="1">
    <location>
        <begin position="1"/>
        <end position="22"/>
    </location>
</feature>
<accession>A0A1S8CTQ0</accession>
<dbReference type="AlphaFoldDB" id="A0A1S8CTQ0"/>
<sequence>MQRLKQWVAGQIVLLLSLAITACQPETGRPEAAQPQVVNAHHYNRFWLWGNISPAPYLRNNIHKPNSTDWHSTTELYVLQGEIGFSRILQKPGLTPQGMGLTTIKPAKIWLVYRTTTLQWTPAFMQQIVGRLQSWKNYNNQVVGLQIDFDSATGQLKPYTEFLQRIRQQLPTDYQLSATGLLDWINADKTSLASLHNTVDEVVIQTYQGRHTITNYQAYLPALSHLKMPFKIGLVQHGQWLANSAIEKNPYFKGYVVFLLRQ</sequence>
<name>A0A1S8CTQ0_9GAMM</name>
<reference evidence="2 3" key="1">
    <citation type="submission" date="2016-10" db="EMBL/GenBank/DDBJ databases">
        <title>Draft Genome sequence of Alkanindiges sp. strain H1.</title>
        <authorList>
            <person name="Subhash Y."/>
            <person name="Lee S."/>
        </authorList>
    </citation>
    <scope>NUCLEOTIDE SEQUENCE [LARGE SCALE GENOMIC DNA]</scope>
    <source>
        <strain evidence="2 3">H1</strain>
    </source>
</reference>
<dbReference type="InterPro" id="IPR021488">
    <property type="entry name" value="DUF3142"/>
</dbReference>
<evidence type="ECO:0000256" key="1">
    <source>
        <dbReference type="SAM" id="SignalP"/>
    </source>
</evidence>
<dbReference type="PROSITE" id="PS51257">
    <property type="entry name" value="PROKAR_LIPOPROTEIN"/>
    <property type="match status" value="1"/>
</dbReference>
<evidence type="ECO:0008006" key="4">
    <source>
        <dbReference type="Google" id="ProtNLM"/>
    </source>
</evidence>
<keyword evidence="3" id="KW-1185">Reference proteome</keyword>
<feature type="chain" id="PRO_5013137113" description="DUF3142 domain-containing protein" evidence="1">
    <location>
        <begin position="23"/>
        <end position="262"/>
    </location>
</feature>
<dbReference type="InterPro" id="IPR017853">
    <property type="entry name" value="GH"/>
</dbReference>
<organism evidence="2 3">
    <name type="scientific">Alkanindiges hydrocarboniclasticus</name>
    <dbReference type="NCBI Taxonomy" id="1907941"/>
    <lineage>
        <taxon>Bacteria</taxon>
        <taxon>Pseudomonadati</taxon>
        <taxon>Pseudomonadota</taxon>
        <taxon>Gammaproteobacteria</taxon>
        <taxon>Moraxellales</taxon>
        <taxon>Moraxellaceae</taxon>
        <taxon>Alkanindiges</taxon>
    </lineage>
</organism>
<dbReference type="Proteomes" id="UP000192132">
    <property type="component" value="Unassembled WGS sequence"/>
</dbReference>
<comment type="caution">
    <text evidence="2">The sequence shown here is derived from an EMBL/GenBank/DDBJ whole genome shotgun (WGS) entry which is preliminary data.</text>
</comment>
<dbReference type="Gene3D" id="3.20.20.80">
    <property type="entry name" value="Glycosidases"/>
    <property type="match status" value="1"/>
</dbReference>
<dbReference type="STRING" id="1907941.BKE30_08435"/>
<dbReference type="SUPFAM" id="SSF51445">
    <property type="entry name" value="(Trans)glycosidases"/>
    <property type="match status" value="1"/>
</dbReference>
<evidence type="ECO:0000313" key="2">
    <source>
        <dbReference type="EMBL" id="ONG39800.1"/>
    </source>
</evidence>
<proteinExistence type="predicted"/>
<gene>
    <name evidence="2" type="ORF">BKE30_08435</name>
</gene>